<gene>
    <name evidence="8" type="ORF">Ahy_A04g021585</name>
</gene>
<feature type="domain" description="Tower" evidence="7">
    <location>
        <begin position="793"/>
        <end position="834"/>
    </location>
</feature>
<keyword evidence="9" id="KW-1185">Reference proteome</keyword>
<dbReference type="Pfam" id="PF09169">
    <property type="entry name" value="BRCA-2_helical"/>
    <property type="match status" value="1"/>
</dbReference>
<evidence type="ECO:0000256" key="1">
    <source>
        <dbReference type="ARBA" id="ARBA00022737"/>
    </source>
</evidence>
<dbReference type="Pfam" id="PF00634">
    <property type="entry name" value="BRCA2"/>
    <property type="match status" value="1"/>
</dbReference>
<dbReference type="GO" id="GO:0006355">
    <property type="term" value="P:regulation of DNA-templated transcription"/>
    <property type="evidence" value="ECO:0007669"/>
    <property type="project" value="TreeGrafter"/>
</dbReference>
<dbReference type="FunFam" id="2.40.50.140:FF:000262">
    <property type="entry name" value="Protein BREAST CANCER SUSCEPTIBILITY 2 homolog B"/>
    <property type="match status" value="1"/>
</dbReference>
<organism evidence="8 9">
    <name type="scientific">Arachis hypogaea</name>
    <name type="common">Peanut</name>
    <dbReference type="NCBI Taxonomy" id="3818"/>
    <lineage>
        <taxon>Eukaryota</taxon>
        <taxon>Viridiplantae</taxon>
        <taxon>Streptophyta</taxon>
        <taxon>Embryophyta</taxon>
        <taxon>Tracheophyta</taxon>
        <taxon>Spermatophyta</taxon>
        <taxon>Magnoliopsida</taxon>
        <taxon>eudicotyledons</taxon>
        <taxon>Gunneridae</taxon>
        <taxon>Pentapetalae</taxon>
        <taxon>rosids</taxon>
        <taxon>fabids</taxon>
        <taxon>Fabales</taxon>
        <taxon>Fabaceae</taxon>
        <taxon>Papilionoideae</taxon>
        <taxon>50 kb inversion clade</taxon>
        <taxon>dalbergioids sensu lato</taxon>
        <taxon>Dalbergieae</taxon>
        <taxon>Pterocarpus clade</taxon>
        <taxon>Arachis</taxon>
    </lineage>
</organism>
<evidence type="ECO:0000256" key="5">
    <source>
        <dbReference type="ARBA" id="ARBA00023204"/>
    </source>
</evidence>
<dbReference type="PANTHER" id="PTHR11289:SF0">
    <property type="entry name" value="BREAST CANCER TYPE 2 SUSCEPTIBILITY PROTEIN"/>
    <property type="match status" value="1"/>
</dbReference>
<dbReference type="SMART" id="SM01341">
    <property type="entry name" value="Tower"/>
    <property type="match status" value="1"/>
</dbReference>
<evidence type="ECO:0000256" key="3">
    <source>
        <dbReference type="ARBA" id="ARBA00023125"/>
    </source>
</evidence>
<dbReference type="SUPFAM" id="SSF81878">
    <property type="entry name" value="BRCA2 tower domain"/>
    <property type="match status" value="1"/>
</dbReference>
<dbReference type="InterPro" id="IPR015187">
    <property type="entry name" value="BRCA2_OB_1"/>
</dbReference>
<name>A0A445DKU2_ARAHY</name>
<keyword evidence="1" id="KW-0677">Repeat</keyword>
<keyword evidence="3" id="KW-0238">DNA-binding</keyword>
<sequence>MEGKEVATVATQRMRRKMRCRDGGFQVRNCVGEVASGGWTEVTEELGLAECEGGRSSFWLGGEGLGAGAGAAWKSNFKNKDPSMSTPQRFSDARNDSSNASPSIPDFPLQGCSNRSEEAAMFRTAMGTPVRVGQSSIAKALSLLGNDADANGVVPQGEENETDDSCSFSNSLFTTGSGKGVNISSSGMDRAKSLLGLEQHTVGGNFQSPDYTRKSHVIDEAREMQHLSRLQQHEVVNSSKTMDRALSQSPSVDSSHASKNDFKLKVVQPDCYTPLVKEAPIKFHTAGGRSVSVSSGALQRARSLLGNPDLGDFISGGDAGDLILSFPNEAQGNTPSSCLTSDCNTPSVHRITSQGNYTAQSFAYPSCSSVKKEYSTKFLREGTGNNLIMKFDAVVNESEYSTKLSNCEQEPTNSHSLPNGLSSKVNPLGMSSRKPLAVISCNNNILNTSRQPAASDKRRLGSRVAVSPFKRPRISKISVPYDQDVGVSVPKLSELSSEVSGCNRRVSTRYPFRHQRMQVKEFFGVPTFRQKHFHNQVRQVTSFNAEKYMFHDGSTQNSMGAEDFVHLLAQHGASTHFASNDWVKNHYKWIVWKLACYERCCSARPVKFLTVSNVLEELKYRYEREVNHAHRSTIKRILEGDAPPSSMMILCISSIHSDHFTESGNFVEKQTMDQSSEVVKVELTDGWYSVNAVLDVPLSRQLAAGRLFVGQKLRIWGARLCGWDGPASPLEVSSSAVSLLLNINGTCRVHWAERLGFCKAAGPPLAFRCIKSNGGLIPQTLAGITRIYPIVYKERLSNGQSVVRSERMENKVMEVYNQRRSAVVESIISEYQKERSGLHTYDDGDSEGARIHNMLETAEEPEFLMADMSPEQLKCFSAYKAKLNAITQSEQEKSTDKALKDAGLSQRDVTPLMRIRVVGLTYKVRQHKRIEGIVTIWNPTEKQCQELVEGESYAISGLTPISGSDLDILRLQTRGSSTKWLPLSSNTKQQFKPFFISRISASLLSFSCISLSSEFDIAAYVVHVGNTYVSNQQKKQWVFVTDASAGNGFRTDNCSNSLLAICFCSPLTDFDSYPPINYNLAGSTVGFCNLIKKERDDKNHILVAEATENSTYYLSFDSPQCSHLRNSASEIKRWANNSSLTIEKLKQKVLLIVGDSRS</sequence>
<dbReference type="EMBL" id="SDMP01000004">
    <property type="protein sequence ID" value="RYR63834.1"/>
    <property type="molecule type" value="Genomic_DNA"/>
</dbReference>
<evidence type="ECO:0000313" key="9">
    <source>
        <dbReference type="Proteomes" id="UP000289738"/>
    </source>
</evidence>
<accession>A0A445DKU2</accession>
<keyword evidence="2" id="KW-0227">DNA damage</keyword>
<dbReference type="FunFam" id="2.40.50.140:FF:000267">
    <property type="entry name" value="Protein BREAST CANCER SUSCEPTIBILITY 2 homolog B"/>
    <property type="match status" value="1"/>
</dbReference>
<evidence type="ECO:0000313" key="8">
    <source>
        <dbReference type="EMBL" id="RYR63834.1"/>
    </source>
</evidence>
<evidence type="ECO:0000256" key="2">
    <source>
        <dbReference type="ARBA" id="ARBA00022763"/>
    </source>
</evidence>
<dbReference type="Gene3D" id="2.40.50.140">
    <property type="entry name" value="Nucleic acid-binding proteins"/>
    <property type="match status" value="4"/>
</dbReference>
<dbReference type="InterPro" id="IPR012340">
    <property type="entry name" value="NA-bd_OB-fold"/>
</dbReference>
<dbReference type="InterPro" id="IPR036315">
    <property type="entry name" value="BRCA2_hlx_sf"/>
</dbReference>
<dbReference type="GO" id="GO:0003677">
    <property type="term" value="F:DNA binding"/>
    <property type="evidence" value="ECO:0007669"/>
    <property type="project" value="UniProtKB-KW"/>
</dbReference>
<dbReference type="Proteomes" id="UP000289738">
    <property type="component" value="Chromosome A04"/>
</dbReference>
<dbReference type="PANTHER" id="PTHR11289">
    <property type="entry name" value="BREAST CANCER TYPE 2 SUSCEPTIBILITY PROTEIN BRCA2"/>
    <property type="match status" value="1"/>
</dbReference>
<dbReference type="InterPro" id="IPR015252">
    <property type="entry name" value="BRCA2_hlx"/>
</dbReference>
<reference evidence="8 9" key="1">
    <citation type="submission" date="2019-01" db="EMBL/GenBank/DDBJ databases">
        <title>Sequencing of cultivated peanut Arachis hypogaea provides insights into genome evolution and oil improvement.</title>
        <authorList>
            <person name="Chen X."/>
        </authorList>
    </citation>
    <scope>NUCLEOTIDE SEQUENCE [LARGE SCALE GENOMIC DNA]</scope>
    <source>
        <strain evidence="9">cv. Fuhuasheng</strain>
        <tissue evidence="8">Leaves</tissue>
    </source>
</reference>
<keyword evidence="5" id="KW-0234">DNA repair</keyword>
<keyword evidence="4" id="KW-0233">DNA recombination</keyword>
<dbReference type="InterPro" id="IPR002093">
    <property type="entry name" value="BRCA2_repeat"/>
</dbReference>
<protein>
    <recommendedName>
        <fullName evidence="7">Tower domain-containing protein</fullName>
    </recommendedName>
</protein>
<feature type="region of interest" description="Disordered" evidence="6">
    <location>
        <begin position="77"/>
        <end position="110"/>
    </location>
</feature>
<evidence type="ECO:0000256" key="6">
    <source>
        <dbReference type="SAM" id="MobiDB-lite"/>
    </source>
</evidence>
<evidence type="ECO:0000256" key="4">
    <source>
        <dbReference type="ARBA" id="ARBA00023172"/>
    </source>
</evidence>
<dbReference type="CDD" id="cd04493">
    <property type="entry name" value="BRCA2DBD_OB1"/>
    <property type="match status" value="1"/>
</dbReference>
<dbReference type="STRING" id="3818.A0A445DKU2"/>
<dbReference type="InterPro" id="IPR015525">
    <property type="entry name" value="BRCA2"/>
</dbReference>
<dbReference type="SUPFAM" id="SSF50249">
    <property type="entry name" value="Nucleic acid-binding proteins"/>
    <property type="match status" value="3"/>
</dbReference>
<evidence type="ECO:0000259" key="7">
    <source>
        <dbReference type="SMART" id="SM01341"/>
    </source>
</evidence>
<dbReference type="InterPro" id="IPR015205">
    <property type="entry name" value="Tower_dom"/>
</dbReference>
<dbReference type="PROSITE" id="PS50138">
    <property type="entry name" value="BRCA2_REPEAT"/>
    <property type="match status" value="1"/>
</dbReference>
<proteinExistence type="predicted"/>
<dbReference type="AlphaFoldDB" id="A0A445DKU2"/>
<dbReference type="Pfam" id="PF09103">
    <property type="entry name" value="BRCA-2_OB1"/>
    <property type="match status" value="1"/>
</dbReference>
<dbReference type="GO" id="GO:0000724">
    <property type="term" value="P:double-strand break repair via homologous recombination"/>
    <property type="evidence" value="ECO:0007669"/>
    <property type="project" value="InterPro"/>
</dbReference>
<dbReference type="SUPFAM" id="SSF81872">
    <property type="entry name" value="BRCA2 helical domain"/>
    <property type="match status" value="1"/>
</dbReference>
<comment type="caution">
    <text evidence="8">The sequence shown here is derived from an EMBL/GenBank/DDBJ whole genome shotgun (WGS) entry which is preliminary data.</text>
</comment>